<dbReference type="InterPro" id="IPR000033">
    <property type="entry name" value="LDLR_classB_rpt"/>
</dbReference>
<feature type="compositionally biased region" description="Pro residues" evidence="6">
    <location>
        <begin position="761"/>
        <end position="777"/>
    </location>
</feature>
<dbReference type="PANTHER" id="PTHR24050:SF28">
    <property type="entry name" value="UROMODULIN-LIKE"/>
    <property type="match status" value="1"/>
</dbReference>
<dbReference type="SUPFAM" id="SSF57196">
    <property type="entry name" value="EGF/Laminin"/>
    <property type="match status" value="2"/>
</dbReference>
<dbReference type="PROSITE" id="PS50026">
    <property type="entry name" value="EGF_3"/>
    <property type="match status" value="3"/>
</dbReference>
<dbReference type="InterPro" id="IPR001881">
    <property type="entry name" value="EGF-like_Ca-bd_dom"/>
</dbReference>
<dbReference type="GO" id="GO:0030855">
    <property type="term" value="P:epithelial cell differentiation"/>
    <property type="evidence" value="ECO:0007669"/>
    <property type="project" value="UniProtKB-ARBA"/>
</dbReference>
<dbReference type="PROSITE" id="PS00022">
    <property type="entry name" value="EGF_1"/>
    <property type="match status" value="1"/>
</dbReference>
<feature type="signal peptide" evidence="8">
    <location>
        <begin position="1"/>
        <end position="24"/>
    </location>
</feature>
<dbReference type="Pfam" id="PF07645">
    <property type="entry name" value="EGF_CA"/>
    <property type="match status" value="1"/>
</dbReference>
<feature type="compositionally biased region" description="Polar residues" evidence="6">
    <location>
        <begin position="462"/>
        <end position="474"/>
    </location>
</feature>
<dbReference type="Gene3D" id="2.10.25.10">
    <property type="entry name" value="Laminin"/>
    <property type="match status" value="4"/>
</dbReference>
<dbReference type="AlphaFoldDB" id="A0A8C4YY15"/>
<dbReference type="CDD" id="cd00054">
    <property type="entry name" value="EGF_CA"/>
    <property type="match status" value="1"/>
</dbReference>
<comment type="caution">
    <text evidence="5">Lacks conserved residue(s) required for the propagation of feature annotation.</text>
</comment>
<organism evidence="10 11">
    <name type="scientific">Gadus morhua</name>
    <name type="common">Atlantic cod</name>
    <dbReference type="NCBI Taxonomy" id="8049"/>
    <lineage>
        <taxon>Eukaryota</taxon>
        <taxon>Metazoa</taxon>
        <taxon>Chordata</taxon>
        <taxon>Craniata</taxon>
        <taxon>Vertebrata</taxon>
        <taxon>Euteleostomi</taxon>
        <taxon>Actinopterygii</taxon>
        <taxon>Neopterygii</taxon>
        <taxon>Teleostei</taxon>
        <taxon>Neoteleostei</taxon>
        <taxon>Acanthomorphata</taxon>
        <taxon>Zeiogadaria</taxon>
        <taxon>Gadariae</taxon>
        <taxon>Gadiformes</taxon>
        <taxon>Gadoidei</taxon>
        <taxon>Gadidae</taxon>
        <taxon>Gadus</taxon>
    </lineage>
</organism>
<keyword evidence="3" id="KW-0677">Repeat</keyword>
<feature type="disulfide bond" evidence="5">
    <location>
        <begin position="613"/>
        <end position="630"/>
    </location>
</feature>
<evidence type="ECO:0000313" key="10">
    <source>
        <dbReference type="Ensembl" id="ENSGMOP00000003187.2"/>
    </source>
</evidence>
<dbReference type="InterPro" id="IPR000152">
    <property type="entry name" value="EGF-type_Asp/Asn_hydroxyl_site"/>
</dbReference>
<evidence type="ECO:0000256" key="8">
    <source>
        <dbReference type="SAM" id="SignalP"/>
    </source>
</evidence>
<evidence type="ECO:0000256" key="5">
    <source>
        <dbReference type="PROSITE-ProRule" id="PRU00076"/>
    </source>
</evidence>
<dbReference type="Pfam" id="PF12947">
    <property type="entry name" value="EGF_3"/>
    <property type="match status" value="1"/>
</dbReference>
<dbReference type="Pfam" id="PF14670">
    <property type="entry name" value="FXa_inhibition"/>
    <property type="match status" value="1"/>
</dbReference>
<evidence type="ECO:0000259" key="9">
    <source>
        <dbReference type="PROSITE" id="PS50026"/>
    </source>
</evidence>
<dbReference type="InterPro" id="IPR049883">
    <property type="entry name" value="NOTCH1_EGF-like"/>
</dbReference>
<protein>
    <recommendedName>
        <fullName evidence="9">EGF-like domain-containing protein</fullName>
    </recommendedName>
</protein>
<dbReference type="InterPro" id="IPR024731">
    <property type="entry name" value="NELL2-like_EGF"/>
</dbReference>
<feature type="domain" description="EGF-like" evidence="9">
    <location>
        <begin position="537"/>
        <end position="577"/>
    </location>
</feature>
<dbReference type="Proteomes" id="UP000694546">
    <property type="component" value="Chromosome 10"/>
</dbReference>
<evidence type="ECO:0000256" key="2">
    <source>
        <dbReference type="ARBA" id="ARBA00022729"/>
    </source>
</evidence>
<evidence type="ECO:0000313" key="11">
    <source>
        <dbReference type="Proteomes" id="UP000694546"/>
    </source>
</evidence>
<evidence type="ECO:0000256" key="4">
    <source>
        <dbReference type="ARBA" id="ARBA00023157"/>
    </source>
</evidence>
<dbReference type="SUPFAM" id="SSF57184">
    <property type="entry name" value="Growth factor receptor domain"/>
    <property type="match status" value="1"/>
</dbReference>
<dbReference type="PROSITE" id="PS00010">
    <property type="entry name" value="ASX_HYDROXYL"/>
    <property type="match status" value="1"/>
</dbReference>
<dbReference type="GO" id="GO:0071944">
    <property type="term" value="C:cell periphery"/>
    <property type="evidence" value="ECO:0007669"/>
    <property type="project" value="UniProtKB-ARBA"/>
</dbReference>
<dbReference type="GeneTree" id="ENSGT00940000164218"/>
<dbReference type="InterPro" id="IPR018097">
    <property type="entry name" value="EGF_Ca-bd_CS"/>
</dbReference>
<feature type="domain" description="EGF-like" evidence="9">
    <location>
        <begin position="601"/>
        <end position="642"/>
    </location>
</feature>
<dbReference type="Gene3D" id="2.120.10.30">
    <property type="entry name" value="TolB, C-terminal domain"/>
    <property type="match status" value="1"/>
</dbReference>
<dbReference type="InterPro" id="IPR009030">
    <property type="entry name" value="Growth_fac_rcpt_cys_sf"/>
</dbReference>
<evidence type="ECO:0000256" key="3">
    <source>
        <dbReference type="ARBA" id="ARBA00022737"/>
    </source>
</evidence>
<keyword evidence="4 5" id="KW-1015">Disulfide bond</keyword>
<keyword evidence="7" id="KW-1133">Transmembrane helix</keyword>
<dbReference type="InterPro" id="IPR052235">
    <property type="entry name" value="Nephronectin_domain"/>
</dbReference>
<keyword evidence="11" id="KW-1185">Reference proteome</keyword>
<dbReference type="PROSITE" id="PS01186">
    <property type="entry name" value="EGF_2"/>
    <property type="match status" value="4"/>
</dbReference>
<dbReference type="InterPro" id="IPR000742">
    <property type="entry name" value="EGF"/>
</dbReference>
<feature type="chain" id="PRO_5045783237" description="EGF-like domain-containing protein" evidence="8">
    <location>
        <begin position="25"/>
        <end position="777"/>
    </location>
</feature>
<keyword evidence="2 8" id="KW-0732">Signal</keyword>
<feature type="domain" description="EGF-like" evidence="9">
    <location>
        <begin position="498"/>
        <end position="536"/>
    </location>
</feature>
<dbReference type="OrthoDB" id="4062651at2759"/>
<dbReference type="SMART" id="SM00179">
    <property type="entry name" value="EGF_CA"/>
    <property type="match status" value="4"/>
</dbReference>
<feature type="region of interest" description="Disordered" evidence="6">
    <location>
        <begin position="462"/>
        <end position="482"/>
    </location>
</feature>
<evidence type="ECO:0000256" key="1">
    <source>
        <dbReference type="ARBA" id="ARBA00022536"/>
    </source>
</evidence>
<dbReference type="PROSITE" id="PS01187">
    <property type="entry name" value="EGF_CA"/>
    <property type="match status" value="2"/>
</dbReference>
<dbReference type="SMART" id="SM00135">
    <property type="entry name" value="LY"/>
    <property type="match status" value="4"/>
</dbReference>
<dbReference type="GO" id="GO:0005509">
    <property type="term" value="F:calcium ion binding"/>
    <property type="evidence" value="ECO:0007669"/>
    <property type="project" value="InterPro"/>
</dbReference>
<feature type="transmembrane region" description="Helical" evidence="7">
    <location>
        <begin position="662"/>
        <end position="685"/>
    </location>
</feature>
<feature type="disulfide bond" evidence="5">
    <location>
        <begin position="632"/>
        <end position="641"/>
    </location>
</feature>
<dbReference type="SUPFAM" id="SSF63825">
    <property type="entry name" value="YWTD domain"/>
    <property type="match status" value="1"/>
</dbReference>
<dbReference type="PANTHER" id="PTHR24050">
    <property type="entry name" value="PA14 DOMAIN-CONTAINING PROTEIN"/>
    <property type="match status" value="1"/>
</dbReference>
<proteinExistence type="predicted"/>
<name>A0A8C4YY15_GADMO</name>
<keyword evidence="7" id="KW-0812">Transmembrane</keyword>
<feature type="region of interest" description="Disordered" evidence="6">
    <location>
        <begin position="758"/>
        <end position="777"/>
    </location>
</feature>
<keyword evidence="7" id="KW-0472">Membrane</keyword>
<gene>
    <name evidence="10" type="primary">egf</name>
</gene>
<dbReference type="Ensembl" id="ENSGMOT00000003287.2">
    <property type="protein sequence ID" value="ENSGMOP00000003187.2"/>
    <property type="gene ID" value="ENSGMOG00000002900.2"/>
</dbReference>
<accession>A0A8C4YY15</accession>
<dbReference type="OMA" id="YWTERIS"/>
<dbReference type="InterPro" id="IPR011042">
    <property type="entry name" value="6-blade_b-propeller_TolB-like"/>
</dbReference>
<keyword evidence="1 5" id="KW-0245">EGF-like domain</keyword>
<sequence length="777" mass="83242">MVVATATAAAAAFGMVWLLVQGLAASGQSSACWERTGPGVAWNHSCPGPDPYVMFLHGEALHRMDLDGGNHRRVVSGVGRVVSDGGRGGTGPGLGVLLDYHYTQRSLFWAERSTGVLYRAGLSGPPRQKLVSSQRGVSGLAVDWLEDRVYWTNEEHRDAPTNEATGDIRSVSLTGGNQEMVVSGLERPCCLVLDPRQRVLFWLSGGPVSSIQRADLSGRTPAALLAVRGQLTALTLDLADRRLFWARFGSNLQGAICSCDYDGENVTIMNPPLRSSSVCLSVFLDEVFYSDSASHSIQRINKYSGVPLTDVNLQPMSRAPVGLRVVHPLNQPIGGGMPLTPGCDDRIGECVDVCSSSQPGVCQCGEGFTLSYHGNYCEDVNECALWNHGCSLGCENLPGSYACSCPEGYALLADRKSCHEVRMCVGELRGCGLGCLDTEAGPMCVCPEGSVLMDNGRQCTDSSDQFPGKNTTLNDEGPLSAEEEEDQEKTFTEKMVADQEGCGSPGCHVHARCAQEEGRLACRCVHGFQGDGRLCVDIDECSSGTPPCDRSAECHNSPGSYLCRCRLGYHGDGTTCEDTRTTVSMVTASPTPSLPRRHGDSLGGCPASHASFCLYEGTCRYLAEMEAFACNCVAGYMGERCQFNDLQWWELQEAKQEKRKSVAIVACMLLLISLLFITATAIYCYRRKRFLHKQPSVEDLSETSVTDDSSSEAASGLPRVCVILGGGEGGEGDADPSQVVSVAMETRAGAQTLNLILLDDPGPPTPVPPLTPVPPQP</sequence>
<reference evidence="10" key="2">
    <citation type="submission" date="2025-09" db="UniProtKB">
        <authorList>
            <consortium name="Ensembl"/>
        </authorList>
    </citation>
    <scope>IDENTIFICATION</scope>
</reference>
<evidence type="ECO:0000256" key="6">
    <source>
        <dbReference type="SAM" id="MobiDB-lite"/>
    </source>
</evidence>
<reference evidence="10" key="1">
    <citation type="submission" date="2025-08" db="UniProtKB">
        <authorList>
            <consortium name="Ensembl"/>
        </authorList>
    </citation>
    <scope>IDENTIFICATION</scope>
</reference>
<dbReference type="SMART" id="SM00181">
    <property type="entry name" value="EGF"/>
    <property type="match status" value="6"/>
</dbReference>
<evidence type="ECO:0000256" key="7">
    <source>
        <dbReference type="SAM" id="Phobius"/>
    </source>
</evidence>